<comment type="caution">
    <text evidence="1">The sequence shown here is derived from an EMBL/GenBank/DDBJ whole genome shotgun (WGS) entry which is preliminary data.</text>
</comment>
<dbReference type="Proteomes" id="UP000789702">
    <property type="component" value="Unassembled WGS sequence"/>
</dbReference>
<accession>A0ACA9LLX3</accession>
<proteinExistence type="predicted"/>
<name>A0ACA9LLX3_9GLOM</name>
<reference evidence="1" key="1">
    <citation type="submission" date="2021-06" db="EMBL/GenBank/DDBJ databases">
        <authorList>
            <person name="Kallberg Y."/>
            <person name="Tangrot J."/>
            <person name="Rosling A."/>
        </authorList>
    </citation>
    <scope>NUCLEOTIDE SEQUENCE</scope>
    <source>
        <strain evidence="1">IL203A</strain>
    </source>
</reference>
<gene>
    <name evidence="1" type="ORF">DHETER_LOCUS4609</name>
</gene>
<sequence length="51" mass="5355">PDIDNGINAQTRSEISFTSSEDSKDASAPSILNMSTSPQAKTSTAAAQRQK</sequence>
<protein>
    <submittedName>
        <fullName evidence="1">12925_t:CDS:1</fullName>
    </submittedName>
</protein>
<organism evidence="1 2">
    <name type="scientific">Dentiscutata heterogama</name>
    <dbReference type="NCBI Taxonomy" id="1316150"/>
    <lineage>
        <taxon>Eukaryota</taxon>
        <taxon>Fungi</taxon>
        <taxon>Fungi incertae sedis</taxon>
        <taxon>Mucoromycota</taxon>
        <taxon>Glomeromycotina</taxon>
        <taxon>Glomeromycetes</taxon>
        <taxon>Diversisporales</taxon>
        <taxon>Gigasporaceae</taxon>
        <taxon>Dentiscutata</taxon>
    </lineage>
</organism>
<evidence type="ECO:0000313" key="2">
    <source>
        <dbReference type="Proteomes" id="UP000789702"/>
    </source>
</evidence>
<keyword evidence="2" id="KW-1185">Reference proteome</keyword>
<evidence type="ECO:0000313" key="1">
    <source>
        <dbReference type="EMBL" id="CAG8536555.1"/>
    </source>
</evidence>
<dbReference type="EMBL" id="CAJVPU010004676">
    <property type="protein sequence ID" value="CAG8536555.1"/>
    <property type="molecule type" value="Genomic_DNA"/>
</dbReference>
<feature type="non-terminal residue" evidence="1">
    <location>
        <position position="1"/>
    </location>
</feature>